<reference evidence="1 2" key="1">
    <citation type="submission" date="2018-10" db="EMBL/GenBank/DDBJ databases">
        <title>Draft genome sequence of the microsporidian Tubulinosema ratisbonensis.</title>
        <authorList>
            <person name="Polonais V."/>
            <person name="Peyretaillade E."/>
            <person name="Niehus S."/>
            <person name="Wawrzyniak I."/>
            <person name="Franchet A."/>
            <person name="Gaspin C."/>
            <person name="Reichstadt M."/>
            <person name="Belser C."/>
            <person name="Labadie K."/>
            <person name="Delbac F."/>
            <person name="Ferrandon D."/>
        </authorList>
    </citation>
    <scope>NUCLEOTIDE SEQUENCE [LARGE SCALE GENOMIC DNA]</scope>
    <source>
        <strain evidence="1 2">Franzen</strain>
    </source>
</reference>
<dbReference type="Proteomes" id="UP000282876">
    <property type="component" value="Unassembled WGS sequence"/>
</dbReference>
<comment type="caution">
    <text evidence="1">The sequence shown here is derived from an EMBL/GenBank/DDBJ whole genome shotgun (WGS) entry which is preliminary data.</text>
</comment>
<feature type="non-terminal residue" evidence="1">
    <location>
        <position position="1"/>
    </location>
</feature>
<accession>A0A437AI56</accession>
<name>A0A437AI56_9MICR</name>
<evidence type="ECO:0000313" key="2">
    <source>
        <dbReference type="Proteomes" id="UP000282876"/>
    </source>
</evidence>
<evidence type="ECO:0000313" key="1">
    <source>
        <dbReference type="EMBL" id="RVD90739.1"/>
    </source>
</evidence>
<dbReference type="OrthoDB" id="2195889at2759"/>
<proteinExistence type="predicted"/>
<sequence length="163" mass="19208">NNLKLERLKRLVYEIKNKLDRLIKINYTLNDFNFKLHALLIALEEVSSEILPEDIQEEVSKIEESVITVHSESTIKQELNLDDFLEKVYSVINPNSTYKICIEKVVKLIYKSNIISHEDLIKKCGISKYRCVEVINLLGKTQPQFLLKNHEKGIFYYLNMKYE</sequence>
<dbReference type="VEuPathDB" id="MicrosporidiaDB:TUBRATIS_28300"/>
<protein>
    <submittedName>
        <fullName evidence="1">Uncharacterized protein</fullName>
    </submittedName>
</protein>
<organism evidence="1 2">
    <name type="scientific">Tubulinosema ratisbonensis</name>
    <dbReference type="NCBI Taxonomy" id="291195"/>
    <lineage>
        <taxon>Eukaryota</taxon>
        <taxon>Fungi</taxon>
        <taxon>Fungi incertae sedis</taxon>
        <taxon>Microsporidia</taxon>
        <taxon>Tubulinosematoidea</taxon>
        <taxon>Tubulinosematidae</taxon>
        <taxon>Tubulinosema</taxon>
    </lineage>
</organism>
<keyword evidence="2" id="KW-1185">Reference proteome</keyword>
<dbReference type="EMBL" id="RCSS01000792">
    <property type="protein sequence ID" value="RVD90739.1"/>
    <property type="molecule type" value="Genomic_DNA"/>
</dbReference>
<gene>
    <name evidence="1" type="ORF">TUBRATIS_28300</name>
</gene>
<dbReference type="AlphaFoldDB" id="A0A437AI56"/>